<dbReference type="KEGG" id="cmar:IMCC12053_82"/>
<protein>
    <submittedName>
        <fullName evidence="3">Integral membrane protein CcmA involved in cell shape determination</fullName>
    </submittedName>
</protein>
<dbReference type="STRING" id="1397108.IMCC12053_82"/>
<sequence length="151" mass="16215">MSIFAKQNEAKKPKTLEVIDDDPSGKPSRPPLPGETPAPERDRRQKSVIQSDLVITGNLTTTGILEFCGQITGDLSADTLFVTEDGRINGKVSTKHITVSGTLTGNLVAEDATFKSKSATKADIQCERVSVEAGAMIDGHMTCRPKRSTQD</sequence>
<evidence type="ECO:0000256" key="2">
    <source>
        <dbReference type="SAM" id="MobiDB-lite"/>
    </source>
</evidence>
<dbReference type="EMBL" id="CP012023">
    <property type="protein sequence ID" value="ALI54032.1"/>
    <property type="molecule type" value="Genomic_DNA"/>
</dbReference>
<dbReference type="Pfam" id="PF04519">
    <property type="entry name" value="Bactofilin"/>
    <property type="match status" value="1"/>
</dbReference>
<accession>A0A0N9ZVN5</accession>
<name>A0A0N9ZVN5_9RHOB</name>
<evidence type="ECO:0000313" key="3">
    <source>
        <dbReference type="EMBL" id="ALI54032.1"/>
    </source>
</evidence>
<keyword evidence="4" id="KW-1185">Reference proteome</keyword>
<dbReference type="PANTHER" id="PTHR35024">
    <property type="entry name" value="HYPOTHETICAL CYTOSOLIC PROTEIN"/>
    <property type="match status" value="1"/>
</dbReference>
<dbReference type="PANTHER" id="PTHR35024:SF4">
    <property type="entry name" value="POLYMER-FORMING CYTOSKELETAL PROTEIN"/>
    <property type="match status" value="1"/>
</dbReference>
<reference evidence="3 4" key="1">
    <citation type="submission" date="2015-05" db="EMBL/GenBank/DDBJ databases">
        <authorList>
            <person name="Wang D.B."/>
            <person name="Wang M."/>
        </authorList>
    </citation>
    <scope>NUCLEOTIDE SEQUENCE [LARGE SCALE GENOMIC DNA]</scope>
    <source>
        <strain evidence="3 4">IMCC 12053</strain>
    </source>
</reference>
<dbReference type="PATRIC" id="fig|1397108.4.peg.85"/>
<organism evidence="3 4">
    <name type="scientific">Celeribacter marinus</name>
    <dbReference type="NCBI Taxonomy" id="1397108"/>
    <lineage>
        <taxon>Bacteria</taxon>
        <taxon>Pseudomonadati</taxon>
        <taxon>Pseudomonadota</taxon>
        <taxon>Alphaproteobacteria</taxon>
        <taxon>Rhodobacterales</taxon>
        <taxon>Roseobacteraceae</taxon>
        <taxon>Celeribacter</taxon>
    </lineage>
</organism>
<feature type="compositionally biased region" description="Basic and acidic residues" evidence="2">
    <location>
        <begin position="8"/>
        <end position="17"/>
    </location>
</feature>
<gene>
    <name evidence="3" type="ORF">IMCC12053_82</name>
</gene>
<evidence type="ECO:0000313" key="4">
    <source>
        <dbReference type="Proteomes" id="UP000064920"/>
    </source>
</evidence>
<dbReference type="AlphaFoldDB" id="A0A0N9ZVN5"/>
<feature type="region of interest" description="Disordered" evidence="2">
    <location>
        <begin position="1"/>
        <end position="47"/>
    </location>
</feature>
<dbReference type="Proteomes" id="UP000064920">
    <property type="component" value="Chromosome"/>
</dbReference>
<dbReference type="RefSeq" id="WP_062214671.1">
    <property type="nucleotide sequence ID" value="NZ_CP012023.1"/>
</dbReference>
<dbReference type="InterPro" id="IPR007607">
    <property type="entry name" value="BacA/B"/>
</dbReference>
<evidence type="ECO:0000256" key="1">
    <source>
        <dbReference type="ARBA" id="ARBA00044755"/>
    </source>
</evidence>
<comment type="similarity">
    <text evidence="1">Belongs to the bactofilin family.</text>
</comment>
<proteinExistence type="inferred from homology"/>